<accession>A0A0L9VNT4</accession>
<reference evidence="2" key="1">
    <citation type="journal article" date="2015" name="Proc. Natl. Acad. Sci. U.S.A.">
        <title>Genome sequencing of adzuki bean (Vigna angularis) provides insight into high starch and low fat accumulation and domestication.</title>
        <authorList>
            <person name="Yang K."/>
            <person name="Tian Z."/>
            <person name="Chen C."/>
            <person name="Luo L."/>
            <person name="Zhao B."/>
            <person name="Wang Z."/>
            <person name="Yu L."/>
            <person name="Li Y."/>
            <person name="Sun Y."/>
            <person name="Li W."/>
            <person name="Chen Y."/>
            <person name="Li Y."/>
            <person name="Zhang Y."/>
            <person name="Ai D."/>
            <person name="Zhao J."/>
            <person name="Shang C."/>
            <person name="Ma Y."/>
            <person name="Wu B."/>
            <person name="Wang M."/>
            <person name="Gao L."/>
            <person name="Sun D."/>
            <person name="Zhang P."/>
            <person name="Guo F."/>
            <person name="Wang W."/>
            <person name="Li Y."/>
            <person name="Wang J."/>
            <person name="Varshney R.K."/>
            <person name="Wang J."/>
            <person name="Ling H.Q."/>
            <person name="Wan P."/>
        </authorList>
    </citation>
    <scope>NUCLEOTIDE SEQUENCE</scope>
    <source>
        <strain evidence="2">cv. Jingnong 6</strain>
    </source>
</reference>
<evidence type="ECO:0000313" key="1">
    <source>
        <dbReference type="EMBL" id="KOM56731.1"/>
    </source>
</evidence>
<organism evidence="1 2">
    <name type="scientific">Phaseolus angularis</name>
    <name type="common">Azuki bean</name>
    <name type="synonym">Vigna angularis</name>
    <dbReference type="NCBI Taxonomy" id="3914"/>
    <lineage>
        <taxon>Eukaryota</taxon>
        <taxon>Viridiplantae</taxon>
        <taxon>Streptophyta</taxon>
        <taxon>Embryophyta</taxon>
        <taxon>Tracheophyta</taxon>
        <taxon>Spermatophyta</taxon>
        <taxon>Magnoliopsida</taxon>
        <taxon>eudicotyledons</taxon>
        <taxon>Gunneridae</taxon>
        <taxon>Pentapetalae</taxon>
        <taxon>rosids</taxon>
        <taxon>fabids</taxon>
        <taxon>Fabales</taxon>
        <taxon>Fabaceae</taxon>
        <taxon>Papilionoideae</taxon>
        <taxon>50 kb inversion clade</taxon>
        <taxon>NPAAA clade</taxon>
        <taxon>indigoferoid/millettioid clade</taxon>
        <taxon>Phaseoleae</taxon>
        <taxon>Vigna</taxon>
    </lineage>
</organism>
<sequence>MEFCCKNLKGEVESSGTGKETLVLQVLGEIDSRFKEVFKRKSGKEGMKMEFLGFLEIWCVSAEFCRTHVHPHSARSVSGRPKYPERSVYLELSVIDIGSFN</sequence>
<protein>
    <submittedName>
        <fullName evidence="1">Uncharacterized protein</fullName>
    </submittedName>
</protein>
<dbReference type="Gramene" id="KOM56731">
    <property type="protein sequence ID" value="KOM56731"/>
    <property type="gene ID" value="LR48_Vigan10g262300"/>
</dbReference>
<evidence type="ECO:0000313" key="2">
    <source>
        <dbReference type="Proteomes" id="UP000053144"/>
    </source>
</evidence>
<proteinExistence type="predicted"/>
<dbReference type="Proteomes" id="UP000053144">
    <property type="component" value="Chromosome 10"/>
</dbReference>
<gene>
    <name evidence="1" type="ORF">LR48_Vigan10g262300</name>
</gene>
<dbReference type="EMBL" id="CM003380">
    <property type="protein sequence ID" value="KOM56731.1"/>
    <property type="molecule type" value="Genomic_DNA"/>
</dbReference>
<name>A0A0L9VNT4_PHAAN</name>
<dbReference type="AlphaFoldDB" id="A0A0L9VNT4"/>